<dbReference type="PANTHER" id="PTHR40277">
    <property type="entry name" value="BLL5419 PROTEIN"/>
    <property type="match status" value="1"/>
</dbReference>
<evidence type="ECO:0000313" key="8">
    <source>
        <dbReference type="Proteomes" id="UP000178570"/>
    </source>
</evidence>
<sequence>MIKAFRSKFVNRAAFIFLFLLGVLILGVLIWYVDFREIVSALGRLSAWQIGVVLSFIFIVFLIAAWRWQIILRGYGYEIKQSKLFGLVFRSAAISLVFPSFEISGETFKAFRLRRHEISTPASFASVFFDFFMVLIANVVLGIGLLIYVFFRGPQDESMIWPIIGLLFAGASLFLILKKFFERGWFSKMIVESSPVVHYVDEKTLEDIKLFDFGISFFLKESKRYLFSGLFVSLLGFLWEMAQIFLGLYFLGQRPDFLTVAVFYLAINFFNSMPVFGGIGFGEAGAFLAGTSLGVPDSTSLALALILRVKQIEILVIGAWLFGKDGLFAFLKKGKY</sequence>
<protein>
    <recommendedName>
        <fullName evidence="9">TIGR00374 family protein</fullName>
    </recommendedName>
</protein>
<dbReference type="AlphaFoldDB" id="A0A1G1XJ76"/>
<evidence type="ECO:0000256" key="4">
    <source>
        <dbReference type="ARBA" id="ARBA00022989"/>
    </source>
</evidence>
<organism evidence="7 8">
    <name type="scientific">Candidatus Brennerbacteria bacterium RIFOXYD1_FULL_41_16</name>
    <dbReference type="NCBI Taxonomy" id="1797529"/>
    <lineage>
        <taxon>Bacteria</taxon>
        <taxon>Candidatus Brenneribacteriota</taxon>
    </lineage>
</organism>
<dbReference type="GO" id="GO:0005886">
    <property type="term" value="C:plasma membrane"/>
    <property type="evidence" value="ECO:0007669"/>
    <property type="project" value="UniProtKB-SubCell"/>
</dbReference>
<feature type="transmembrane region" description="Helical" evidence="6">
    <location>
        <begin position="12"/>
        <end position="33"/>
    </location>
</feature>
<feature type="transmembrane region" description="Helical" evidence="6">
    <location>
        <begin position="301"/>
        <end position="323"/>
    </location>
</feature>
<feature type="transmembrane region" description="Helical" evidence="6">
    <location>
        <begin position="45"/>
        <end position="66"/>
    </location>
</feature>
<reference evidence="7 8" key="1">
    <citation type="journal article" date="2016" name="Nat. Commun.">
        <title>Thousands of microbial genomes shed light on interconnected biogeochemical processes in an aquifer system.</title>
        <authorList>
            <person name="Anantharaman K."/>
            <person name="Brown C.T."/>
            <person name="Hug L.A."/>
            <person name="Sharon I."/>
            <person name="Castelle C.J."/>
            <person name="Probst A.J."/>
            <person name="Thomas B.C."/>
            <person name="Singh A."/>
            <person name="Wilkins M.J."/>
            <person name="Karaoz U."/>
            <person name="Brodie E.L."/>
            <person name="Williams K.H."/>
            <person name="Hubbard S.S."/>
            <person name="Banfield J.F."/>
        </authorList>
    </citation>
    <scope>NUCLEOTIDE SEQUENCE [LARGE SCALE GENOMIC DNA]</scope>
</reference>
<evidence type="ECO:0000256" key="2">
    <source>
        <dbReference type="ARBA" id="ARBA00022475"/>
    </source>
</evidence>
<feature type="transmembrane region" description="Helical" evidence="6">
    <location>
        <begin position="158"/>
        <end position="177"/>
    </location>
</feature>
<keyword evidence="5 6" id="KW-0472">Membrane</keyword>
<dbReference type="EMBL" id="MHHY01000012">
    <property type="protein sequence ID" value="OGY40012.1"/>
    <property type="molecule type" value="Genomic_DNA"/>
</dbReference>
<dbReference type="NCBIfam" id="TIGR00374">
    <property type="entry name" value="flippase-like domain"/>
    <property type="match status" value="1"/>
</dbReference>
<accession>A0A1G1XJ76</accession>
<dbReference type="Pfam" id="PF03706">
    <property type="entry name" value="LPG_synthase_TM"/>
    <property type="match status" value="1"/>
</dbReference>
<evidence type="ECO:0000256" key="1">
    <source>
        <dbReference type="ARBA" id="ARBA00004651"/>
    </source>
</evidence>
<dbReference type="PANTHER" id="PTHR40277:SF1">
    <property type="entry name" value="BLL5419 PROTEIN"/>
    <property type="match status" value="1"/>
</dbReference>
<proteinExistence type="predicted"/>
<gene>
    <name evidence="7" type="ORF">A2570_00785</name>
</gene>
<evidence type="ECO:0000313" key="7">
    <source>
        <dbReference type="EMBL" id="OGY40012.1"/>
    </source>
</evidence>
<feature type="transmembrane region" description="Helical" evidence="6">
    <location>
        <begin position="124"/>
        <end position="151"/>
    </location>
</feature>
<dbReference type="Proteomes" id="UP000178570">
    <property type="component" value="Unassembled WGS sequence"/>
</dbReference>
<feature type="transmembrane region" description="Helical" evidence="6">
    <location>
        <begin position="225"/>
        <end position="250"/>
    </location>
</feature>
<evidence type="ECO:0008006" key="9">
    <source>
        <dbReference type="Google" id="ProtNLM"/>
    </source>
</evidence>
<evidence type="ECO:0000256" key="3">
    <source>
        <dbReference type="ARBA" id="ARBA00022692"/>
    </source>
</evidence>
<comment type="caution">
    <text evidence="7">The sequence shown here is derived from an EMBL/GenBank/DDBJ whole genome shotgun (WGS) entry which is preliminary data.</text>
</comment>
<keyword evidence="4 6" id="KW-1133">Transmembrane helix</keyword>
<feature type="transmembrane region" description="Helical" evidence="6">
    <location>
        <begin position="87"/>
        <end position="104"/>
    </location>
</feature>
<name>A0A1G1XJ76_9BACT</name>
<evidence type="ECO:0000256" key="6">
    <source>
        <dbReference type="SAM" id="Phobius"/>
    </source>
</evidence>
<comment type="subcellular location">
    <subcellularLocation>
        <location evidence="1">Cell membrane</location>
        <topology evidence="1">Multi-pass membrane protein</topology>
    </subcellularLocation>
</comment>
<feature type="transmembrane region" description="Helical" evidence="6">
    <location>
        <begin position="257"/>
        <end position="281"/>
    </location>
</feature>
<keyword evidence="3 6" id="KW-0812">Transmembrane</keyword>
<dbReference type="InterPro" id="IPR022791">
    <property type="entry name" value="L-PG_synthase/AglD"/>
</dbReference>
<keyword evidence="2" id="KW-1003">Cell membrane</keyword>
<evidence type="ECO:0000256" key="5">
    <source>
        <dbReference type="ARBA" id="ARBA00023136"/>
    </source>
</evidence>